<gene>
    <name evidence="2" type="ORF">PADG_11430</name>
</gene>
<name>A0A0A0HW46_PARBD</name>
<sequence>MDIQQVRKKRKTVTGSTLAAMQKGDSKTKVKEKLEKTLKLLVKSEKSSDCKTTRSAIEVPRGTHPGLKPRDRKPRVSEGRS</sequence>
<dbReference type="VEuPathDB" id="FungiDB:PADG_11430"/>
<dbReference type="AlphaFoldDB" id="A0A0A0HW46"/>
<evidence type="ECO:0000313" key="3">
    <source>
        <dbReference type="Proteomes" id="UP000001628"/>
    </source>
</evidence>
<evidence type="ECO:0000313" key="2">
    <source>
        <dbReference type="EMBL" id="KGM92246.1"/>
    </source>
</evidence>
<dbReference type="RefSeq" id="XP_010758902.1">
    <property type="nucleotide sequence ID" value="XM_010760600.1"/>
</dbReference>
<reference evidence="2 3" key="1">
    <citation type="journal article" date="2011" name="PLoS Genet.">
        <title>Comparative genomic analysis of human fungal pathogens causing paracoccidioidomycosis.</title>
        <authorList>
            <person name="Desjardins C.A."/>
            <person name="Champion M.D."/>
            <person name="Holder J.W."/>
            <person name="Muszewska A."/>
            <person name="Goldberg J."/>
            <person name="Bailao A.M."/>
            <person name="Brigido M.M."/>
            <person name="Ferreira M.E."/>
            <person name="Garcia A.M."/>
            <person name="Grynberg M."/>
            <person name="Gujja S."/>
            <person name="Heiman D.I."/>
            <person name="Henn M.R."/>
            <person name="Kodira C.D."/>
            <person name="Leon-Narvaez H."/>
            <person name="Longo L.V."/>
            <person name="Ma L.J."/>
            <person name="Malavazi I."/>
            <person name="Matsuo A.L."/>
            <person name="Morais F.V."/>
            <person name="Pereira M."/>
            <person name="Rodriguez-Brito S."/>
            <person name="Sakthikumar S."/>
            <person name="Salem-Izacc S.M."/>
            <person name="Sykes S.M."/>
            <person name="Teixeira M.M."/>
            <person name="Vallejo M.C."/>
            <person name="Walter M.E."/>
            <person name="Yandava C."/>
            <person name="Young S."/>
            <person name="Zeng Q."/>
            <person name="Zucker J."/>
            <person name="Felipe M.S."/>
            <person name="Goldman G.H."/>
            <person name="Haas B.J."/>
            <person name="McEwen J.G."/>
            <person name="Nino-Vega G."/>
            <person name="Puccia R."/>
            <person name="San-Blas G."/>
            <person name="Soares C.M."/>
            <person name="Birren B.W."/>
            <person name="Cuomo C.A."/>
        </authorList>
    </citation>
    <scope>NUCLEOTIDE SEQUENCE [LARGE SCALE GENOMIC DNA]</scope>
    <source>
        <strain evidence="2 3">Pb18</strain>
    </source>
</reference>
<feature type="region of interest" description="Disordered" evidence="1">
    <location>
        <begin position="45"/>
        <end position="81"/>
    </location>
</feature>
<dbReference type="EMBL" id="KN275959">
    <property type="protein sequence ID" value="KGM92246.1"/>
    <property type="molecule type" value="Genomic_DNA"/>
</dbReference>
<dbReference type="HOGENOM" id="CLU_2574523_0_0_1"/>
<protein>
    <submittedName>
        <fullName evidence="2">Uncharacterized protein</fullName>
    </submittedName>
</protein>
<keyword evidence="3" id="KW-1185">Reference proteome</keyword>
<accession>A0A0A0HW46</accession>
<dbReference type="GeneID" id="22587327"/>
<feature type="compositionally biased region" description="Basic residues" evidence="1">
    <location>
        <begin position="1"/>
        <end position="12"/>
    </location>
</feature>
<evidence type="ECO:0000256" key="1">
    <source>
        <dbReference type="SAM" id="MobiDB-lite"/>
    </source>
</evidence>
<organism evidence="2 3">
    <name type="scientific">Paracoccidioides brasiliensis (strain Pb18)</name>
    <dbReference type="NCBI Taxonomy" id="502780"/>
    <lineage>
        <taxon>Eukaryota</taxon>
        <taxon>Fungi</taxon>
        <taxon>Dikarya</taxon>
        <taxon>Ascomycota</taxon>
        <taxon>Pezizomycotina</taxon>
        <taxon>Eurotiomycetes</taxon>
        <taxon>Eurotiomycetidae</taxon>
        <taxon>Onygenales</taxon>
        <taxon>Ajellomycetaceae</taxon>
        <taxon>Paracoccidioides</taxon>
    </lineage>
</organism>
<dbReference type="KEGG" id="pbn:PADG_11430"/>
<proteinExistence type="predicted"/>
<feature type="region of interest" description="Disordered" evidence="1">
    <location>
        <begin position="1"/>
        <end position="26"/>
    </location>
</feature>
<dbReference type="InParanoid" id="A0A0A0HW46"/>
<dbReference type="Proteomes" id="UP000001628">
    <property type="component" value="Unassembled WGS sequence"/>
</dbReference>